<evidence type="ECO:0000256" key="6">
    <source>
        <dbReference type="ARBA" id="ARBA00022598"/>
    </source>
</evidence>
<dbReference type="EC" id="6.3.4.5" evidence="3"/>
<dbReference type="GO" id="GO:0005737">
    <property type="term" value="C:cytoplasm"/>
    <property type="evidence" value="ECO:0007669"/>
    <property type="project" value="TreeGrafter"/>
</dbReference>
<evidence type="ECO:0000256" key="8">
    <source>
        <dbReference type="ARBA" id="ARBA00022741"/>
    </source>
</evidence>
<evidence type="ECO:0000313" key="14">
    <source>
        <dbReference type="EMBL" id="MDI1490898.1"/>
    </source>
</evidence>
<feature type="domain" description="Arginosuccinate synthase-like N-terminal" evidence="12">
    <location>
        <begin position="6"/>
        <end position="169"/>
    </location>
</feature>
<evidence type="ECO:0000256" key="9">
    <source>
        <dbReference type="ARBA" id="ARBA00022840"/>
    </source>
</evidence>
<keyword evidence="6 14" id="KW-0436">Ligase</keyword>
<dbReference type="PANTHER" id="PTHR11587">
    <property type="entry name" value="ARGININOSUCCINATE SYNTHASE"/>
    <property type="match status" value="1"/>
</dbReference>
<dbReference type="GO" id="GO:0006526">
    <property type="term" value="P:L-arginine biosynthetic process"/>
    <property type="evidence" value="ECO:0007669"/>
    <property type="project" value="UniProtKB-KW"/>
</dbReference>
<dbReference type="AlphaFoldDB" id="A0AA43QU28"/>
<dbReference type="InterPro" id="IPR001518">
    <property type="entry name" value="Arginosuc_synth"/>
</dbReference>
<dbReference type="GO" id="GO:0004055">
    <property type="term" value="F:argininosuccinate synthase activity"/>
    <property type="evidence" value="ECO:0007669"/>
    <property type="project" value="UniProtKB-EC"/>
</dbReference>
<organism evidence="14 15">
    <name type="scientific">Ramalina farinacea</name>
    <dbReference type="NCBI Taxonomy" id="258253"/>
    <lineage>
        <taxon>Eukaryota</taxon>
        <taxon>Fungi</taxon>
        <taxon>Dikarya</taxon>
        <taxon>Ascomycota</taxon>
        <taxon>Pezizomycotina</taxon>
        <taxon>Lecanoromycetes</taxon>
        <taxon>OSLEUM clade</taxon>
        <taxon>Lecanoromycetidae</taxon>
        <taxon>Lecanorales</taxon>
        <taxon>Lecanorineae</taxon>
        <taxon>Ramalinaceae</taxon>
        <taxon>Ramalina</taxon>
    </lineage>
</organism>
<dbReference type="GO" id="GO:0000050">
    <property type="term" value="P:urea cycle"/>
    <property type="evidence" value="ECO:0007669"/>
    <property type="project" value="TreeGrafter"/>
</dbReference>
<dbReference type="InterPro" id="IPR023434">
    <property type="entry name" value="Arginosuc_synth_type_1_subfam"/>
</dbReference>
<gene>
    <name evidence="14" type="primary">ARG1</name>
    <name evidence="14" type="ORF">OHK93_002103</name>
</gene>
<dbReference type="PANTHER" id="PTHR11587:SF2">
    <property type="entry name" value="ARGININOSUCCINATE SYNTHASE"/>
    <property type="match status" value="1"/>
</dbReference>
<feature type="domain" description="Arginosuccinate synthase C-terminal" evidence="13">
    <location>
        <begin position="178"/>
        <end position="405"/>
    </location>
</feature>
<evidence type="ECO:0000256" key="5">
    <source>
        <dbReference type="ARBA" id="ARBA00022571"/>
    </source>
</evidence>
<dbReference type="Pfam" id="PF20979">
    <property type="entry name" value="Arginosuc_syn_C"/>
    <property type="match status" value="1"/>
</dbReference>
<name>A0AA43QU28_9LECA</name>
<dbReference type="PROSITE" id="PS00564">
    <property type="entry name" value="ARGININOSUCCIN_SYN_1"/>
    <property type="match status" value="1"/>
</dbReference>
<dbReference type="InterPro" id="IPR018223">
    <property type="entry name" value="Arginosuc_synth_CS"/>
</dbReference>
<dbReference type="SUPFAM" id="SSF69864">
    <property type="entry name" value="Argininosuccinate synthetase, C-terminal domain"/>
    <property type="match status" value="1"/>
</dbReference>
<comment type="caution">
    <text evidence="14">The sequence shown here is derived from an EMBL/GenBank/DDBJ whole genome shotgun (WGS) entry which is preliminary data.</text>
</comment>
<keyword evidence="7" id="KW-0028">Amino-acid biosynthesis</keyword>
<keyword evidence="5" id="KW-0055">Arginine biosynthesis</keyword>
<sequence>MSKGSVCLAYSGGLDTSIILAWLIEQGYDVVCFCADVGQEEDFERAKEKAVKIGAKKCYVEDLKKEFIEEQCWTAIQCNAVYENVYLLGTSLARPVIARKQIEIAKKEGCIAVSHGCTGKGNDQVRFELAFYALQPSIKVIAPWRDPTFYERFAGRAALLDYAAEKGIPVTSTKAAPWSMDENLAHCSYEAGILEDPDITPPEHMWKLTIDPMKAPDKPEDFTLEFSKGIPTKLTMEEGGKKKTITDAVELFLAVNAIAKRNGVGRIDIVENRFIGIKSRGCYETPGLTCLRSAHIDLEGLTLDREVRALRDQFVTFNYSKILYNGLYFSPEREFLSSSITASQIHINGTVRCRAYKGTFAVLGRSSSSEKLYDMSESSMDEIGDFAPSETGGFIGVQAIRLKKYGSMKSEAGERM</sequence>
<dbReference type="Pfam" id="PF00764">
    <property type="entry name" value="Arginosuc_synth"/>
    <property type="match status" value="1"/>
</dbReference>
<dbReference type="Proteomes" id="UP001161017">
    <property type="component" value="Unassembled WGS sequence"/>
</dbReference>
<evidence type="ECO:0000259" key="13">
    <source>
        <dbReference type="Pfam" id="PF20979"/>
    </source>
</evidence>
<dbReference type="PROSITE" id="PS00565">
    <property type="entry name" value="ARGININOSUCCIN_SYN_2"/>
    <property type="match status" value="1"/>
</dbReference>
<dbReference type="FunFam" id="3.90.1260.10:FF:000003">
    <property type="entry name" value="Argininosuccinate synthase"/>
    <property type="match status" value="1"/>
</dbReference>
<dbReference type="HAMAP" id="MF_00005">
    <property type="entry name" value="Arg_succ_synth_type1"/>
    <property type="match status" value="1"/>
</dbReference>
<proteinExistence type="inferred from homology"/>
<evidence type="ECO:0000256" key="1">
    <source>
        <dbReference type="ARBA" id="ARBA00004967"/>
    </source>
</evidence>
<keyword evidence="9" id="KW-0067">ATP-binding</keyword>
<evidence type="ECO:0000256" key="4">
    <source>
        <dbReference type="ARBA" id="ARBA00014810"/>
    </source>
</evidence>
<dbReference type="GO" id="GO:0005524">
    <property type="term" value="F:ATP binding"/>
    <property type="evidence" value="ECO:0007669"/>
    <property type="project" value="UniProtKB-KW"/>
</dbReference>
<keyword evidence="15" id="KW-1185">Reference proteome</keyword>
<comment type="similarity">
    <text evidence="11">Belongs to the argininosuccinate synthase family. Type 1 subfamily.</text>
</comment>
<dbReference type="InterPro" id="IPR048268">
    <property type="entry name" value="Arginosuc_syn_C"/>
</dbReference>
<dbReference type="InterPro" id="IPR014729">
    <property type="entry name" value="Rossmann-like_a/b/a_fold"/>
</dbReference>
<protein>
    <recommendedName>
        <fullName evidence="4">Argininosuccinate synthase</fullName>
        <ecNumber evidence="3">6.3.4.5</ecNumber>
    </recommendedName>
    <alternativeName>
        <fullName evidence="10">Citrulline--aspartate ligase</fullName>
    </alternativeName>
</protein>
<evidence type="ECO:0000256" key="3">
    <source>
        <dbReference type="ARBA" id="ARBA00012286"/>
    </source>
</evidence>
<dbReference type="Gene3D" id="3.90.1260.10">
    <property type="entry name" value="Argininosuccinate synthetase, chain A, domain 2"/>
    <property type="match status" value="1"/>
</dbReference>
<evidence type="ECO:0000313" key="15">
    <source>
        <dbReference type="Proteomes" id="UP001161017"/>
    </source>
</evidence>
<evidence type="ECO:0000256" key="7">
    <source>
        <dbReference type="ARBA" id="ARBA00022605"/>
    </source>
</evidence>
<dbReference type="NCBIfam" id="TIGR00032">
    <property type="entry name" value="argG"/>
    <property type="match status" value="1"/>
</dbReference>
<dbReference type="SUPFAM" id="SSF52402">
    <property type="entry name" value="Adenine nucleotide alpha hydrolases-like"/>
    <property type="match status" value="1"/>
</dbReference>
<dbReference type="CDD" id="cd01999">
    <property type="entry name" value="ASS"/>
    <property type="match status" value="1"/>
</dbReference>
<evidence type="ECO:0000256" key="2">
    <source>
        <dbReference type="ARBA" id="ARBA00011881"/>
    </source>
</evidence>
<dbReference type="InterPro" id="IPR024074">
    <property type="entry name" value="AS_cat/multimer_dom_body"/>
</dbReference>
<evidence type="ECO:0000256" key="10">
    <source>
        <dbReference type="ARBA" id="ARBA00029916"/>
    </source>
</evidence>
<dbReference type="Gene3D" id="3.40.50.620">
    <property type="entry name" value="HUPs"/>
    <property type="match status" value="1"/>
</dbReference>
<dbReference type="InterPro" id="IPR048267">
    <property type="entry name" value="Arginosuc_syn_N"/>
</dbReference>
<keyword evidence="8" id="KW-0547">Nucleotide-binding</keyword>
<dbReference type="NCBIfam" id="NF001770">
    <property type="entry name" value="PRK00509.1"/>
    <property type="match status" value="1"/>
</dbReference>
<reference evidence="14" key="1">
    <citation type="journal article" date="2023" name="Genome Biol. Evol.">
        <title>First Whole Genome Sequence and Flow Cytometry Genome Size Data for the Lichen-Forming Fungus Ramalina farinacea (Ascomycota).</title>
        <authorList>
            <person name="Llewellyn T."/>
            <person name="Mian S."/>
            <person name="Hill R."/>
            <person name="Leitch I.J."/>
            <person name="Gaya E."/>
        </authorList>
    </citation>
    <scope>NUCLEOTIDE SEQUENCE</scope>
    <source>
        <strain evidence="14">LIQ254RAFAR</strain>
    </source>
</reference>
<dbReference type="FunFam" id="3.40.50.620:FF:000019">
    <property type="entry name" value="Argininosuccinate synthase"/>
    <property type="match status" value="1"/>
</dbReference>
<comment type="subunit">
    <text evidence="2">Homotetramer.</text>
</comment>
<accession>A0AA43QU28</accession>
<evidence type="ECO:0000259" key="12">
    <source>
        <dbReference type="Pfam" id="PF00764"/>
    </source>
</evidence>
<dbReference type="GO" id="GO:0000053">
    <property type="term" value="P:argininosuccinate metabolic process"/>
    <property type="evidence" value="ECO:0007669"/>
    <property type="project" value="TreeGrafter"/>
</dbReference>
<comment type="pathway">
    <text evidence="1">Amino-acid biosynthesis; L-arginine biosynthesis; L-arginine from L-ornithine and carbamoyl phosphate: step 2/3.</text>
</comment>
<dbReference type="EMBL" id="JAPUFD010000013">
    <property type="protein sequence ID" value="MDI1490898.1"/>
    <property type="molecule type" value="Genomic_DNA"/>
</dbReference>
<evidence type="ECO:0000256" key="11">
    <source>
        <dbReference type="ARBA" id="ARBA00060987"/>
    </source>
</evidence>